<keyword evidence="1" id="KW-1133">Transmembrane helix</keyword>
<proteinExistence type="predicted"/>
<feature type="transmembrane region" description="Helical" evidence="1">
    <location>
        <begin position="574"/>
        <end position="595"/>
    </location>
</feature>
<sequence>MFGHIFTFEIRYWLRQPMVYIFLLVNVLMFAWAGASDDLTIGGTFGNIYKNAPYVVQNQYGIWCVFALLMTTAFVQSAAIRDFTYKTNQIVFASPIRKFDYLAGRFFGSFLVALIPFLGISIGIILGSWIGQVTGATDPERYGPIVWSAHVNSFLVFAIPNTFLAGAFIFMLAALTRSSITAFIGAIALLVAQLIAGNFLSDVEYEHLATYFDALGFGPFSLITKYWTVSDKNTRSVGLTDGLMLTNRLIWVGFGLLLLAVTYVRFSFEEKVKKAGWWRRKFAGDDTGKAVFTPLQRLPQVGMHFGWSAQWVQMIRIFKTDFWGTVKGTAFIIILLLGLMNMGFSLQYAGKSYGLSSYPVTYEVIQLIRGTISLFLFAIIIFYSGAIIWKERDAELDQIYDAMPHRNWSVFVGKFLAMLGIVVIIQMLCIIAGVTTQLLMGYSTLEPGQYVIEFLVIALLRLAPIIILSMLVHTLVNNKYIAFFVVIALLIANAYAWRPLDVQSNLVQFNASPDYTYSDMNGWGPYVASIAWFRTYWTLWASVLGLTAILFWVRGKDTSWSSRFRGARQALTGTNRLALIGLTVALLVVGGFIFYNTNVLNRYETTKVREKQQVAYEQKYKRFEHRPQPRIANVKYTIDVYPKERNLVVKGDYVLVNRTDKPIDSVHIAIPSRLDFSINIDRAKRILDDSLLQYAIYQLSPALAPGDSLHLRFTTRRQTRGFENEVQFTKQINQNGSFFDTFDIAPQIGYQEQGELTDKNDRKKYGLPEKERMPKLERNCTGDCMNSYISNNADWLMVETVISTSPDQIAVAPGSLLKEWKQNDSTGQPRRYFQYKLDHPSLNFYSFISAKYEVAREKWNGIDVEVYYDKKHPYNVRDMLESIKGSLAYYTEHFGPYYHKQARIIEFPRYASFAQAFPGTMPYSEAIGFIAKIDPEEDIDMVKYVVAHEMGHQWWAHQVVGAYMQGATLLSETQAQYSALMVMEKSYDKSRMKRFLKFEMDRYLSSRGAESLKEVPLEQVENQGYIHYRKGSVVMYYLKELIGERAVNKALQTLVSQYAYRQPPYPVSYNLVDLFRQQTPDSLQSVITDQFERITIFNNRTTAASVKKRSDGQYDVTINVQAEKFYADSLGRETPTKLNDLIDVGVYGKPAKGKKQGKLLAVRRERMRQKDGKYTFVVKEEPYEAGIDPISFLVDRIPDDNLKRVDKL</sequence>
<dbReference type="GO" id="GO:0008270">
    <property type="term" value="F:zinc ion binding"/>
    <property type="evidence" value="ECO:0007669"/>
    <property type="project" value="InterPro"/>
</dbReference>
<dbReference type="EMBL" id="JACXAA010000001">
    <property type="protein sequence ID" value="MBD2751665.1"/>
    <property type="molecule type" value="Genomic_DNA"/>
</dbReference>
<feature type="transmembrane region" description="Helical" evidence="1">
    <location>
        <begin position="480"/>
        <end position="497"/>
    </location>
</feature>
<dbReference type="RefSeq" id="WP_191037302.1">
    <property type="nucleotide sequence ID" value="NZ_JACXAA010000001.1"/>
</dbReference>
<feature type="transmembrane region" description="Helical" evidence="1">
    <location>
        <begin position="180"/>
        <end position="200"/>
    </location>
</feature>
<keyword evidence="4" id="KW-1185">Reference proteome</keyword>
<feature type="transmembrane region" description="Helical" evidence="1">
    <location>
        <begin position="364"/>
        <end position="389"/>
    </location>
</feature>
<feature type="transmembrane region" description="Helical" evidence="1">
    <location>
        <begin position="151"/>
        <end position="173"/>
    </location>
</feature>
<feature type="domain" description="Peptidase M1 membrane alanine aminopeptidase" evidence="2">
    <location>
        <begin position="880"/>
        <end position="1062"/>
    </location>
</feature>
<protein>
    <recommendedName>
        <fullName evidence="2">Peptidase M1 membrane alanine aminopeptidase domain-containing protein</fullName>
    </recommendedName>
</protein>
<keyword evidence="1" id="KW-0472">Membrane</keyword>
<organism evidence="3 4">
    <name type="scientific">Spirosoma validum</name>
    <dbReference type="NCBI Taxonomy" id="2771355"/>
    <lineage>
        <taxon>Bacteria</taxon>
        <taxon>Pseudomonadati</taxon>
        <taxon>Bacteroidota</taxon>
        <taxon>Cytophagia</taxon>
        <taxon>Cytophagales</taxon>
        <taxon>Cytophagaceae</taxon>
        <taxon>Spirosoma</taxon>
    </lineage>
</organism>
<feature type="transmembrane region" description="Helical" evidence="1">
    <location>
        <begin position="60"/>
        <end position="80"/>
    </location>
</feature>
<comment type="caution">
    <text evidence="3">The sequence shown here is derived from an EMBL/GenBank/DDBJ whole genome shotgun (WGS) entry which is preliminary data.</text>
</comment>
<feature type="transmembrane region" description="Helical" evidence="1">
    <location>
        <begin position="322"/>
        <end position="344"/>
    </location>
</feature>
<dbReference type="Proteomes" id="UP000653797">
    <property type="component" value="Unassembled WGS sequence"/>
</dbReference>
<dbReference type="Gene3D" id="1.10.390.10">
    <property type="entry name" value="Neutral Protease Domain 2"/>
    <property type="match status" value="1"/>
</dbReference>
<dbReference type="AlphaFoldDB" id="A0A927AXP3"/>
<feature type="transmembrane region" description="Helical" evidence="1">
    <location>
        <begin position="106"/>
        <end position="131"/>
    </location>
</feature>
<accession>A0A927AXP3</accession>
<evidence type="ECO:0000256" key="1">
    <source>
        <dbReference type="SAM" id="Phobius"/>
    </source>
</evidence>
<evidence type="ECO:0000259" key="2">
    <source>
        <dbReference type="Pfam" id="PF01433"/>
    </source>
</evidence>
<dbReference type="InterPro" id="IPR014782">
    <property type="entry name" value="Peptidase_M1_dom"/>
</dbReference>
<dbReference type="GO" id="GO:0008237">
    <property type="term" value="F:metallopeptidase activity"/>
    <property type="evidence" value="ECO:0007669"/>
    <property type="project" value="InterPro"/>
</dbReference>
<feature type="transmembrane region" description="Helical" evidence="1">
    <location>
        <begin position="535"/>
        <end position="553"/>
    </location>
</feature>
<evidence type="ECO:0000313" key="4">
    <source>
        <dbReference type="Proteomes" id="UP000653797"/>
    </source>
</evidence>
<dbReference type="SUPFAM" id="SSF55486">
    <property type="entry name" value="Metalloproteases ('zincins'), catalytic domain"/>
    <property type="match status" value="1"/>
</dbReference>
<feature type="transmembrane region" description="Helical" evidence="1">
    <location>
        <begin position="454"/>
        <end position="473"/>
    </location>
</feature>
<reference evidence="3" key="1">
    <citation type="submission" date="2020-09" db="EMBL/GenBank/DDBJ databases">
        <authorList>
            <person name="Kim M.K."/>
        </authorList>
    </citation>
    <scope>NUCLEOTIDE SEQUENCE</scope>
    <source>
        <strain evidence="3">BT704</strain>
    </source>
</reference>
<dbReference type="InterPro" id="IPR027268">
    <property type="entry name" value="Peptidase_M4/M1_CTD_sf"/>
</dbReference>
<feature type="transmembrane region" description="Helical" evidence="1">
    <location>
        <begin position="410"/>
        <end position="434"/>
    </location>
</feature>
<evidence type="ECO:0000313" key="3">
    <source>
        <dbReference type="EMBL" id="MBD2751665.1"/>
    </source>
</evidence>
<dbReference type="Pfam" id="PF01433">
    <property type="entry name" value="Peptidase_M1"/>
    <property type="match status" value="1"/>
</dbReference>
<keyword evidence="1" id="KW-0812">Transmembrane</keyword>
<gene>
    <name evidence="3" type="ORF">IC230_02080</name>
</gene>
<name>A0A927AXP3_9BACT</name>
<feature type="transmembrane region" description="Helical" evidence="1">
    <location>
        <begin position="249"/>
        <end position="268"/>
    </location>
</feature>
<feature type="transmembrane region" description="Helical" evidence="1">
    <location>
        <begin position="12"/>
        <end position="35"/>
    </location>
</feature>